<comment type="similarity">
    <text evidence="11">Belongs to the monovalent cation:proton antiporter 1 (CPA1) transporter (TC 2.A.36) family.</text>
</comment>
<evidence type="ECO:0000313" key="13">
    <source>
        <dbReference type="EMBL" id="MEL1263815.1"/>
    </source>
</evidence>
<evidence type="ECO:0000256" key="3">
    <source>
        <dbReference type="ARBA" id="ARBA00022449"/>
    </source>
</evidence>
<keyword evidence="8 11" id="KW-0406">Ion transport</keyword>
<feature type="transmembrane region" description="Helical" evidence="11">
    <location>
        <begin position="394"/>
        <end position="414"/>
    </location>
</feature>
<organism evidence="13 14">
    <name type="scientific">Pseudoxanthomonas putridarboris</name>
    <dbReference type="NCBI Taxonomy" id="752605"/>
    <lineage>
        <taxon>Bacteria</taxon>
        <taxon>Pseudomonadati</taxon>
        <taxon>Pseudomonadota</taxon>
        <taxon>Gammaproteobacteria</taxon>
        <taxon>Lysobacterales</taxon>
        <taxon>Lysobacteraceae</taxon>
        <taxon>Pseudoxanthomonas</taxon>
    </lineage>
</organism>
<keyword evidence="11" id="KW-0997">Cell inner membrane</keyword>
<comment type="function">
    <text evidence="11">Na(+)/H(+) antiporter that extrudes sodium in exchange for external protons.</text>
</comment>
<dbReference type="InterPro" id="IPR004705">
    <property type="entry name" value="Cation/H_exchanger_CPA1_bac"/>
</dbReference>
<feature type="transmembrane region" description="Helical" evidence="11">
    <location>
        <begin position="84"/>
        <end position="107"/>
    </location>
</feature>
<name>A0ABU9IXT7_9GAMM</name>
<evidence type="ECO:0000313" key="14">
    <source>
        <dbReference type="Proteomes" id="UP001459204"/>
    </source>
</evidence>
<proteinExistence type="inferred from homology"/>
<dbReference type="Gene3D" id="6.10.140.1330">
    <property type="match status" value="1"/>
</dbReference>
<dbReference type="Proteomes" id="UP001459204">
    <property type="component" value="Unassembled WGS sequence"/>
</dbReference>
<feature type="transmembrane region" description="Helical" evidence="11">
    <location>
        <begin position="156"/>
        <end position="177"/>
    </location>
</feature>
<evidence type="ECO:0000256" key="7">
    <source>
        <dbReference type="ARBA" id="ARBA00023053"/>
    </source>
</evidence>
<dbReference type="NCBIfam" id="TIGR00831">
    <property type="entry name" value="a_cpa1"/>
    <property type="match status" value="1"/>
</dbReference>
<keyword evidence="2 11" id="KW-0813">Transport</keyword>
<dbReference type="RefSeq" id="WP_341725000.1">
    <property type="nucleotide sequence ID" value="NZ_JBBWWT010000002.1"/>
</dbReference>
<dbReference type="InterPro" id="IPR018422">
    <property type="entry name" value="Cation/H_exchanger_CPA1"/>
</dbReference>
<evidence type="ECO:0000256" key="11">
    <source>
        <dbReference type="RuleBase" id="RU366002"/>
    </source>
</evidence>
<feature type="transmembrane region" description="Helical" evidence="11">
    <location>
        <begin position="358"/>
        <end position="382"/>
    </location>
</feature>
<dbReference type="InterPro" id="IPR006153">
    <property type="entry name" value="Cation/H_exchanger_TM"/>
</dbReference>
<feature type="transmembrane region" description="Helical" evidence="11">
    <location>
        <begin position="240"/>
        <end position="257"/>
    </location>
</feature>
<keyword evidence="7 11" id="KW-0915">Sodium</keyword>
<feature type="transmembrane region" description="Helical" evidence="11">
    <location>
        <begin position="278"/>
        <end position="300"/>
    </location>
</feature>
<evidence type="ECO:0000256" key="10">
    <source>
        <dbReference type="ARBA" id="ARBA00023201"/>
    </source>
</evidence>
<keyword evidence="3 11" id="KW-0050">Antiport</keyword>
<feature type="transmembrane region" description="Helical" evidence="11">
    <location>
        <begin position="312"/>
        <end position="337"/>
    </location>
</feature>
<evidence type="ECO:0000256" key="5">
    <source>
        <dbReference type="ARBA" id="ARBA00022692"/>
    </source>
</evidence>
<gene>
    <name evidence="13" type="ORF">AAD027_05430</name>
</gene>
<evidence type="ECO:0000256" key="2">
    <source>
        <dbReference type="ARBA" id="ARBA00022448"/>
    </source>
</evidence>
<keyword evidence="10 11" id="KW-0739">Sodium transport</keyword>
<accession>A0ABU9IXT7</accession>
<comment type="caution">
    <text evidence="13">The sequence shown here is derived from an EMBL/GenBank/DDBJ whole genome shotgun (WGS) entry which is preliminary data.</text>
</comment>
<reference evidence="13 14" key="1">
    <citation type="submission" date="2024-04" db="EMBL/GenBank/DDBJ databases">
        <title>Draft genome sequence of Pseudoxanthomonas putridarboris WD12.</title>
        <authorList>
            <person name="Oh J."/>
        </authorList>
    </citation>
    <scope>NUCLEOTIDE SEQUENCE [LARGE SCALE GENOMIC DNA]</scope>
    <source>
        <strain evidence="13 14">WD12</strain>
    </source>
</reference>
<keyword evidence="5 11" id="KW-0812">Transmembrane</keyword>
<dbReference type="PANTHER" id="PTHR10110">
    <property type="entry name" value="SODIUM/HYDROGEN EXCHANGER"/>
    <property type="match status" value="1"/>
</dbReference>
<keyword evidence="4" id="KW-1003">Cell membrane</keyword>
<feature type="transmembrane region" description="Helical" evidence="11">
    <location>
        <begin position="216"/>
        <end position="234"/>
    </location>
</feature>
<feature type="transmembrane region" description="Helical" evidence="11">
    <location>
        <begin position="6"/>
        <end position="24"/>
    </location>
</feature>
<dbReference type="PANTHER" id="PTHR10110:SF86">
    <property type="entry name" value="SODIUM_HYDROGEN EXCHANGER 7"/>
    <property type="match status" value="1"/>
</dbReference>
<comment type="subcellular location">
    <subcellularLocation>
        <location evidence="11">Cell inner membrane</location>
        <topology evidence="11">Multi-pass membrane protein</topology>
    </subcellularLocation>
    <subcellularLocation>
        <location evidence="1">Cell membrane</location>
        <topology evidence="1">Multi-pass membrane protein</topology>
    </subcellularLocation>
</comment>
<evidence type="ECO:0000256" key="8">
    <source>
        <dbReference type="ARBA" id="ARBA00023065"/>
    </source>
</evidence>
<evidence type="ECO:0000259" key="12">
    <source>
        <dbReference type="Pfam" id="PF00999"/>
    </source>
</evidence>
<protein>
    <submittedName>
        <fullName evidence="13">Na+/H+ antiporter</fullName>
    </submittedName>
</protein>
<evidence type="ECO:0000256" key="1">
    <source>
        <dbReference type="ARBA" id="ARBA00004651"/>
    </source>
</evidence>
<feature type="transmembrane region" description="Helical" evidence="11">
    <location>
        <begin position="113"/>
        <end position="135"/>
    </location>
</feature>
<keyword evidence="9 11" id="KW-0472">Membrane</keyword>
<feature type="domain" description="Cation/H+ exchanger transmembrane" evidence="12">
    <location>
        <begin position="13"/>
        <end position="419"/>
    </location>
</feature>
<dbReference type="Pfam" id="PF00999">
    <property type="entry name" value="Na_H_Exchanger"/>
    <property type="match status" value="1"/>
</dbReference>
<dbReference type="EMBL" id="JBBWWT010000002">
    <property type="protein sequence ID" value="MEL1263815.1"/>
    <property type="molecule type" value="Genomic_DNA"/>
</dbReference>
<keyword evidence="6 11" id="KW-1133">Transmembrane helix</keyword>
<feature type="transmembrane region" description="Helical" evidence="11">
    <location>
        <begin position="183"/>
        <end position="204"/>
    </location>
</feature>
<keyword evidence="14" id="KW-1185">Reference proteome</keyword>
<feature type="transmembrane region" description="Helical" evidence="11">
    <location>
        <begin position="55"/>
        <end position="72"/>
    </location>
</feature>
<evidence type="ECO:0000256" key="4">
    <source>
        <dbReference type="ARBA" id="ARBA00022475"/>
    </source>
</evidence>
<evidence type="ECO:0000256" key="6">
    <source>
        <dbReference type="ARBA" id="ARBA00022989"/>
    </source>
</evidence>
<sequence>MHSIEVVLAMLLAVIGSGYLVRVLPFSLPLPLVQIGLGAAIAGMSGSAVTLDPAIFFLLFLPPLLFLDGWRIPKEGLFRDRAMILELALGLVVFTVVGVGLLIHWLIPAMPLAVAFALAAIVSPTDPVAVSSIAARVPIPKRLMHILEGESLLNDASGLVCFRFAVAAAMTGGFSLATASLTFLWVALAGLAVGVGFTWGVSLAQRWLSRQFGEESGSPILISLLIPFGAYLIAEHLQASGILAAVSAGITMSYVELSGRALATTRVQRAAVWDTVQFSLNGIVFVLLGEQLPAILSSAATTVRESGHLNPGWLVVYALAINLGLALLRFVWVWVSLRWGMWTAQRRGEPVKRPHWRLVAATSLAGVRGAITLAGVLTLPLALPDGTPFPARDLAVFLAMAVILLSLLAASIALPRLLKGLEVPPEPAERHEEDLARLEAGRAAIAAIQEAQHALSEQAGTDAELYVSAATRAMETYQRRLDGSAGGVEAEKLRRADTAERALRLAGLRAEREALFSLARHRRISDETSRRLVRELDLMESRLVEPASRKG</sequence>
<evidence type="ECO:0000256" key="9">
    <source>
        <dbReference type="ARBA" id="ARBA00023136"/>
    </source>
</evidence>